<keyword evidence="4 6" id="KW-0862">Zinc</keyword>
<evidence type="ECO:0000256" key="4">
    <source>
        <dbReference type="ARBA" id="ARBA00022833"/>
    </source>
</evidence>
<evidence type="ECO:0000259" key="7">
    <source>
        <dbReference type="Pfam" id="PF01432"/>
    </source>
</evidence>
<dbReference type="Gene3D" id="1.20.140.70">
    <property type="entry name" value="Oligopeptidase f, N-terminal domain"/>
    <property type="match status" value="1"/>
</dbReference>
<dbReference type="NCBIfam" id="TIGR00181">
    <property type="entry name" value="pepF"/>
    <property type="match status" value="1"/>
</dbReference>
<reference evidence="9 10" key="1">
    <citation type="journal article" date="2015" name="Genome Announc.">
        <title>Expanding the biotechnology potential of lactobacilli through comparative genomics of 213 strains and associated genera.</title>
        <authorList>
            <person name="Sun Z."/>
            <person name="Harris H.M."/>
            <person name="McCann A."/>
            <person name="Guo C."/>
            <person name="Argimon S."/>
            <person name="Zhang W."/>
            <person name="Yang X."/>
            <person name="Jeffery I.B."/>
            <person name="Cooney J.C."/>
            <person name="Kagawa T.F."/>
            <person name="Liu W."/>
            <person name="Song Y."/>
            <person name="Salvetti E."/>
            <person name="Wrobel A."/>
            <person name="Rasinkangas P."/>
            <person name="Parkhill J."/>
            <person name="Rea M.C."/>
            <person name="O'Sullivan O."/>
            <person name="Ritari J."/>
            <person name="Douillard F.P."/>
            <person name="Paul Ross R."/>
            <person name="Yang R."/>
            <person name="Briner A.E."/>
            <person name="Felis G.E."/>
            <person name="de Vos W.M."/>
            <person name="Barrangou R."/>
            <person name="Klaenhammer T.R."/>
            <person name="Caufield P.W."/>
            <person name="Cui Y."/>
            <person name="Zhang H."/>
            <person name="O'Toole P.W."/>
        </authorList>
    </citation>
    <scope>NUCLEOTIDE SEQUENCE [LARGE SCALE GENOMIC DNA]</scope>
    <source>
        <strain evidence="9 10">DSM 20534</strain>
    </source>
</reference>
<dbReference type="EC" id="3.4.24.-" evidence="6"/>
<keyword evidence="2 6" id="KW-0479">Metal-binding</keyword>
<comment type="caution">
    <text evidence="9">The sequence shown here is derived from an EMBL/GenBank/DDBJ whole genome shotgun (WGS) entry which is preliminary data.</text>
</comment>
<feature type="domain" description="Oligopeptidase F N-terminal" evidence="8">
    <location>
        <begin position="118"/>
        <end position="183"/>
    </location>
</feature>
<evidence type="ECO:0000313" key="10">
    <source>
        <dbReference type="Proteomes" id="UP000050909"/>
    </source>
</evidence>
<comment type="similarity">
    <text evidence="6">Belongs to the peptidase M3B family.</text>
</comment>
<dbReference type="GO" id="GO:0006508">
    <property type="term" value="P:proteolysis"/>
    <property type="evidence" value="ECO:0007669"/>
    <property type="project" value="UniProtKB-KW"/>
</dbReference>
<dbReference type="PANTHER" id="PTHR11804:SF45">
    <property type="entry name" value="SIMILAR TO OLIGOENDOPEPTIDASE"/>
    <property type="match status" value="1"/>
</dbReference>
<dbReference type="GO" id="GO:0006518">
    <property type="term" value="P:peptide metabolic process"/>
    <property type="evidence" value="ECO:0007669"/>
    <property type="project" value="TreeGrafter"/>
</dbReference>
<name>A0A0R1GW42_9LACO</name>
<dbReference type="GO" id="GO:0046872">
    <property type="term" value="F:metal ion binding"/>
    <property type="evidence" value="ECO:0007669"/>
    <property type="project" value="UniProtKB-UniRule"/>
</dbReference>
<dbReference type="CDD" id="cd09609">
    <property type="entry name" value="M3B_PepF"/>
    <property type="match status" value="1"/>
</dbReference>
<keyword evidence="3 6" id="KW-0378">Hydrolase</keyword>
<evidence type="ECO:0000256" key="6">
    <source>
        <dbReference type="RuleBase" id="RU368091"/>
    </source>
</evidence>
<protein>
    <recommendedName>
        <fullName evidence="6">Oligopeptidase F</fullName>
        <ecNumber evidence="6">3.4.24.-</ecNumber>
    </recommendedName>
</protein>
<evidence type="ECO:0000256" key="2">
    <source>
        <dbReference type="ARBA" id="ARBA00022723"/>
    </source>
</evidence>
<dbReference type="EMBL" id="AZCV01000002">
    <property type="protein sequence ID" value="KRK38184.1"/>
    <property type="molecule type" value="Genomic_DNA"/>
</dbReference>
<evidence type="ECO:0000256" key="1">
    <source>
        <dbReference type="ARBA" id="ARBA00022670"/>
    </source>
</evidence>
<feature type="domain" description="Peptidase M3A/M3B catalytic" evidence="7">
    <location>
        <begin position="204"/>
        <end position="585"/>
    </location>
</feature>
<dbReference type="SUPFAM" id="SSF55486">
    <property type="entry name" value="Metalloproteases ('zincins'), catalytic domain"/>
    <property type="match status" value="1"/>
</dbReference>
<dbReference type="PATRIC" id="fig|1423722.3.peg.980"/>
<dbReference type="Pfam" id="PF01432">
    <property type="entry name" value="Peptidase_M3"/>
    <property type="match status" value="1"/>
</dbReference>
<dbReference type="InterPro" id="IPR013647">
    <property type="entry name" value="OligopepF_N_dom"/>
</dbReference>
<accession>A0A0R1GW42</accession>
<dbReference type="Proteomes" id="UP000050909">
    <property type="component" value="Unassembled WGS sequence"/>
</dbReference>
<dbReference type="RefSeq" id="WP_056945882.1">
    <property type="nucleotide sequence ID" value="NZ_AZCV01000002.1"/>
</dbReference>
<dbReference type="InterPro" id="IPR004438">
    <property type="entry name" value="Peptidase_M3B"/>
</dbReference>
<proteinExistence type="inferred from homology"/>
<gene>
    <name evidence="9" type="ORF">FC62_GL000963</name>
</gene>
<keyword evidence="5 6" id="KW-0482">Metalloprotease</keyword>
<organism evidence="9 10">
    <name type="scientific">Amylolactobacillus amylotrophicus DSM 20534</name>
    <dbReference type="NCBI Taxonomy" id="1423722"/>
    <lineage>
        <taxon>Bacteria</taxon>
        <taxon>Bacillati</taxon>
        <taxon>Bacillota</taxon>
        <taxon>Bacilli</taxon>
        <taxon>Lactobacillales</taxon>
        <taxon>Lactobacillaceae</taxon>
        <taxon>Amylolactobacillus</taxon>
    </lineage>
</organism>
<dbReference type="InterPro" id="IPR045090">
    <property type="entry name" value="Pept_M3A_M3B"/>
</dbReference>
<dbReference type="InterPro" id="IPR042088">
    <property type="entry name" value="OligoPept_F_C"/>
</dbReference>
<keyword evidence="1 6" id="KW-0645">Protease</keyword>
<dbReference type="InterPro" id="IPR034009">
    <property type="entry name" value="M3B_PepF_4"/>
</dbReference>
<comment type="function">
    <text evidence="6">Has oligopeptidase activity and degrades a variety of small bioactive peptides.</text>
</comment>
<keyword evidence="10" id="KW-1185">Reference proteome</keyword>
<dbReference type="Pfam" id="PF08439">
    <property type="entry name" value="Peptidase_M3_N"/>
    <property type="match status" value="1"/>
</dbReference>
<sequence length="604" mass="68828">MPEDKQVLTRAEVDQQLTWDLTPLARSNADFHQKLTQVQQKVVAFAKKYKQPELSVPELKNALADYNALTEAAETLITYSSLLSSTDFTNAENSQIAYEGSQFYVSMRASLQFFEDALLQLDDSTFQQLVEASPEFTGFLRQLKHYQQIALDPKVEHALALLGPTFSAPENTYEAMQTADLHFDDFLVDGQKYPLSFGLYEDYYAYHEDPAVRRAAFAAFSKELARHQNVTAANYLNEVTTSKQLATLHGFDSVIDYLLYDQEVDREMFNRQIDLIIAKFGPIMQKYLKLLQQERGLSELTFADRLIDLDPEFAPSVSIEESKKYIETALQPLGYEYVNMIMQAYPARWVDFVQNKGKSSGGFCTYAYNAHPYILMSWQNVMADVYTLIHEMGHAGQFMFTAKQHPVLDFEPSTYIVEAPSTFNELLLTDSLVQNATDDRMKRYALTKMLNNTYFHNFITHLLEAAFQREVYQLIDAGQNFDAAKLNEIKTQVFHQFFGDALTLNPGAELTWMRQSHYYMGLYSYTYSASLTVSTQAFLKIKDEGQPAVNRWLRFLGLGASKNPVDSAATLGIDIRTNEPLLNTINYLGEVVDEVIALTAKINQ</sequence>
<evidence type="ECO:0000313" key="9">
    <source>
        <dbReference type="EMBL" id="KRK38184.1"/>
    </source>
</evidence>
<evidence type="ECO:0000259" key="8">
    <source>
        <dbReference type="Pfam" id="PF08439"/>
    </source>
</evidence>
<dbReference type="InterPro" id="IPR001567">
    <property type="entry name" value="Pept_M3A_M3B_dom"/>
</dbReference>
<evidence type="ECO:0000256" key="5">
    <source>
        <dbReference type="ARBA" id="ARBA00023049"/>
    </source>
</evidence>
<comment type="cofactor">
    <cofactor evidence="6">
        <name>Zn(2+)</name>
        <dbReference type="ChEBI" id="CHEBI:29105"/>
    </cofactor>
    <text evidence="6">Binds 1 zinc ion.</text>
</comment>
<dbReference type="AlphaFoldDB" id="A0A0R1GW42"/>
<dbReference type="PANTHER" id="PTHR11804">
    <property type="entry name" value="PROTEASE M3 THIMET OLIGOPEPTIDASE-RELATED"/>
    <property type="match status" value="1"/>
</dbReference>
<dbReference type="GO" id="GO:0004222">
    <property type="term" value="F:metalloendopeptidase activity"/>
    <property type="evidence" value="ECO:0007669"/>
    <property type="project" value="UniProtKB-UniRule"/>
</dbReference>
<dbReference type="Gene3D" id="1.10.1370.20">
    <property type="entry name" value="Oligoendopeptidase f, C-terminal domain"/>
    <property type="match status" value="1"/>
</dbReference>
<evidence type="ECO:0000256" key="3">
    <source>
        <dbReference type="ARBA" id="ARBA00022801"/>
    </source>
</evidence>